<evidence type="ECO:0000256" key="7">
    <source>
        <dbReference type="ARBA" id="ARBA00022824"/>
    </source>
</evidence>
<dbReference type="UniPathway" id="UPA00196"/>
<dbReference type="PANTHER" id="PTHR12468">
    <property type="entry name" value="GPI MANNOSYLTRANSFERASE 2"/>
    <property type="match status" value="1"/>
</dbReference>
<proteinExistence type="predicted"/>
<dbReference type="AlphaFoldDB" id="A0A2M9CI83"/>
<dbReference type="EMBL" id="PGFF01000001">
    <property type="protein sequence ID" value="PJJ71579.1"/>
    <property type="molecule type" value="Genomic_DNA"/>
</dbReference>
<feature type="transmembrane region" description="Helical" evidence="10">
    <location>
        <begin position="232"/>
        <end position="255"/>
    </location>
</feature>
<dbReference type="PANTHER" id="PTHR12468:SF2">
    <property type="entry name" value="GPI MANNOSYLTRANSFERASE 2"/>
    <property type="match status" value="1"/>
</dbReference>
<evidence type="ECO:0000256" key="6">
    <source>
        <dbReference type="ARBA" id="ARBA00022692"/>
    </source>
</evidence>
<evidence type="ECO:0000256" key="10">
    <source>
        <dbReference type="SAM" id="Phobius"/>
    </source>
</evidence>
<dbReference type="GO" id="GO:0000009">
    <property type="term" value="F:alpha-1,6-mannosyltransferase activity"/>
    <property type="evidence" value="ECO:0007669"/>
    <property type="project" value="InterPro"/>
</dbReference>
<dbReference type="GO" id="GO:0016020">
    <property type="term" value="C:membrane"/>
    <property type="evidence" value="ECO:0007669"/>
    <property type="project" value="GOC"/>
</dbReference>
<comment type="caution">
    <text evidence="11">The sequence shown here is derived from an EMBL/GenBank/DDBJ whole genome shotgun (WGS) entry which is preliminary data.</text>
</comment>
<evidence type="ECO:0000256" key="8">
    <source>
        <dbReference type="ARBA" id="ARBA00022989"/>
    </source>
</evidence>
<evidence type="ECO:0000313" key="11">
    <source>
        <dbReference type="EMBL" id="PJJ71579.1"/>
    </source>
</evidence>
<feature type="transmembrane region" description="Helical" evidence="10">
    <location>
        <begin position="145"/>
        <end position="167"/>
    </location>
</feature>
<keyword evidence="3" id="KW-0337">GPI-anchor biosynthesis</keyword>
<evidence type="ECO:0000256" key="2">
    <source>
        <dbReference type="ARBA" id="ARBA00004687"/>
    </source>
</evidence>
<evidence type="ECO:0000256" key="1">
    <source>
        <dbReference type="ARBA" id="ARBA00004477"/>
    </source>
</evidence>
<name>A0A2M9CI83_9MICO</name>
<keyword evidence="12" id="KW-1185">Reference proteome</keyword>
<dbReference type="GO" id="GO:0006506">
    <property type="term" value="P:GPI anchor biosynthetic process"/>
    <property type="evidence" value="ECO:0007669"/>
    <property type="project" value="UniProtKB-UniPathway"/>
</dbReference>
<dbReference type="Proteomes" id="UP000228758">
    <property type="component" value="Unassembled WGS sequence"/>
</dbReference>
<keyword evidence="7" id="KW-0256">Endoplasmic reticulum</keyword>
<organism evidence="11 12">
    <name type="scientific">Diaminobutyricimonas aerilata</name>
    <dbReference type="NCBI Taxonomy" id="1162967"/>
    <lineage>
        <taxon>Bacteria</taxon>
        <taxon>Bacillati</taxon>
        <taxon>Actinomycetota</taxon>
        <taxon>Actinomycetes</taxon>
        <taxon>Micrococcales</taxon>
        <taxon>Microbacteriaceae</taxon>
        <taxon>Diaminobutyricimonas</taxon>
    </lineage>
</organism>
<dbReference type="GO" id="GO:0031501">
    <property type="term" value="C:mannosyltransferase complex"/>
    <property type="evidence" value="ECO:0007669"/>
    <property type="project" value="TreeGrafter"/>
</dbReference>
<reference evidence="11 12" key="1">
    <citation type="submission" date="2017-11" db="EMBL/GenBank/DDBJ databases">
        <title>Genomic Encyclopedia of Archaeal and Bacterial Type Strains, Phase II (KMG-II): From Individual Species to Whole Genera.</title>
        <authorList>
            <person name="Goeker M."/>
        </authorList>
    </citation>
    <scope>NUCLEOTIDE SEQUENCE [LARGE SCALE GENOMIC DNA]</scope>
    <source>
        <strain evidence="11 12">DSM 27393</strain>
    </source>
</reference>
<evidence type="ECO:0000256" key="4">
    <source>
        <dbReference type="ARBA" id="ARBA00022676"/>
    </source>
</evidence>
<keyword evidence="8 10" id="KW-1133">Transmembrane helix</keyword>
<evidence type="ECO:0000313" key="12">
    <source>
        <dbReference type="Proteomes" id="UP000228758"/>
    </source>
</evidence>
<evidence type="ECO:0000256" key="9">
    <source>
        <dbReference type="ARBA" id="ARBA00023136"/>
    </source>
</evidence>
<evidence type="ECO:0000256" key="3">
    <source>
        <dbReference type="ARBA" id="ARBA00022502"/>
    </source>
</evidence>
<dbReference type="GO" id="GO:0004376">
    <property type="term" value="F:GPI mannosyltransferase activity"/>
    <property type="evidence" value="ECO:0007669"/>
    <property type="project" value="InterPro"/>
</dbReference>
<gene>
    <name evidence="11" type="ORF">CLV46_1128</name>
</gene>
<keyword evidence="4" id="KW-0328">Glycosyltransferase</keyword>
<accession>A0A2M9CI83</accession>
<comment type="subcellular location">
    <subcellularLocation>
        <location evidence="1">Endoplasmic reticulum membrane</location>
        <topology evidence="1">Multi-pass membrane protein</topology>
    </subcellularLocation>
</comment>
<protein>
    <recommendedName>
        <fullName evidence="13">Mannosyltransferase PIG-V</fullName>
    </recommendedName>
</protein>
<sequence length="406" mass="44331">MAHRQLTRLRARYRLTPWWVRVLAVYAASRVVTTLILLAYAAAQPANAWTGASPGYADFASMWDGHWYFIIAVAGYPSDLPVTDSGAIGENAWAFMPVYPLLVRALMFLTGLPFDVLAVAVSVGAGAGAALVFERLMRLVLPPHAVMFSVVLFCVAPLSPILQVAYAESLHLLLLVSALSLLVRRRYVWMLPVVAVASLTRPSGLALALALAVHVVVRWARRRREPFPRGEAAAATGVAVFSGVMGFAWPALAWLGTGRLTAYTDTELAWRAPYVGEQHLVPFAAWPQAAQWWFGRLGLPGDSPVGVLVLLLVVALFAAALFTPAVRRLGVDLRIWVGSYALYLLAVFFPQSSTFRLLVPLFPLLGVVALPRSPWYRIAAVAVAIAGQVGWVHIAWWVDGYDWTPP</sequence>
<dbReference type="RefSeq" id="WP_245866551.1">
    <property type="nucleotide sequence ID" value="NZ_PGFF01000001.1"/>
</dbReference>
<comment type="pathway">
    <text evidence="2">Glycolipid biosynthesis; glycosylphosphatidylinositol-anchor biosynthesis.</text>
</comment>
<evidence type="ECO:0008006" key="13">
    <source>
        <dbReference type="Google" id="ProtNLM"/>
    </source>
</evidence>
<evidence type="ECO:0000256" key="5">
    <source>
        <dbReference type="ARBA" id="ARBA00022679"/>
    </source>
</evidence>
<keyword evidence="5" id="KW-0808">Transferase</keyword>
<feature type="transmembrane region" description="Helical" evidence="10">
    <location>
        <begin position="305"/>
        <end position="326"/>
    </location>
</feature>
<keyword evidence="9 10" id="KW-0472">Membrane</keyword>
<feature type="transmembrane region" description="Helical" evidence="10">
    <location>
        <begin position="378"/>
        <end position="398"/>
    </location>
</feature>
<feature type="transmembrane region" description="Helical" evidence="10">
    <location>
        <begin position="187"/>
        <end position="220"/>
    </location>
</feature>
<feature type="transmembrane region" description="Helical" evidence="10">
    <location>
        <begin position="105"/>
        <end position="133"/>
    </location>
</feature>
<keyword evidence="6 10" id="KW-0812">Transmembrane</keyword>
<feature type="transmembrane region" description="Helical" evidence="10">
    <location>
        <begin position="333"/>
        <end position="349"/>
    </location>
</feature>
<feature type="transmembrane region" description="Helical" evidence="10">
    <location>
        <begin position="20"/>
        <end position="43"/>
    </location>
</feature>
<dbReference type="InterPro" id="IPR007315">
    <property type="entry name" value="PIG-V/Gpi18"/>
</dbReference>